<sequence>MVQAKIWGNGSVEEQYKIAFDEFDAWAKANKIPHSQPNFKISPNQGYPVLQCKAYNGRVVVAWAASKAVESVQTGEQELLAAALCIGLK</sequence>
<protein>
    <submittedName>
        <fullName evidence="1">Uncharacterized protein</fullName>
    </submittedName>
</protein>
<accession>A0A813A600</accession>
<organism evidence="1 2">
    <name type="scientific">Symbiodinium necroappetens</name>
    <dbReference type="NCBI Taxonomy" id="1628268"/>
    <lineage>
        <taxon>Eukaryota</taxon>
        <taxon>Sar</taxon>
        <taxon>Alveolata</taxon>
        <taxon>Dinophyceae</taxon>
        <taxon>Suessiales</taxon>
        <taxon>Symbiodiniaceae</taxon>
        <taxon>Symbiodinium</taxon>
    </lineage>
</organism>
<name>A0A813A600_9DINO</name>
<evidence type="ECO:0000313" key="2">
    <source>
        <dbReference type="Proteomes" id="UP000601435"/>
    </source>
</evidence>
<gene>
    <name evidence="1" type="ORF">SNEC2469_LOCUS26576</name>
</gene>
<reference evidence="1" key="1">
    <citation type="submission" date="2021-02" db="EMBL/GenBank/DDBJ databases">
        <authorList>
            <person name="Dougan E. K."/>
            <person name="Rhodes N."/>
            <person name="Thang M."/>
            <person name="Chan C."/>
        </authorList>
    </citation>
    <scope>NUCLEOTIDE SEQUENCE</scope>
</reference>
<comment type="caution">
    <text evidence="1">The sequence shown here is derived from an EMBL/GenBank/DDBJ whole genome shotgun (WGS) entry which is preliminary data.</text>
</comment>
<keyword evidence="2" id="KW-1185">Reference proteome</keyword>
<dbReference type="EMBL" id="CAJNJA010054352">
    <property type="protein sequence ID" value="CAE7853421.1"/>
    <property type="molecule type" value="Genomic_DNA"/>
</dbReference>
<proteinExistence type="predicted"/>
<evidence type="ECO:0000313" key="1">
    <source>
        <dbReference type="EMBL" id="CAE7853421.1"/>
    </source>
</evidence>
<dbReference type="Proteomes" id="UP000601435">
    <property type="component" value="Unassembled WGS sequence"/>
</dbReference>
<dbReference type="AlphaFoldDB" id="A0A813A600"/>
<dbReference type="OrthoDB" id="442824at2759"/>